<dbReference type="EMBL" id="AP035785">
    <property type="protein sequence ID" value="BFO70795.1"/>
    <property type="molecule type" value="Genomic_DNA"/>
</dbReference>
<keyword evidence="1" id="KW-0732">Signal</keyword>
<dbReference type="SUPFAM" id="SSF51126">
    <property type="entry name" value="Pectin lyase-like"/>
    <property type="match status" value="1"/>
</dbReference>
<dbReference type="InterPro" id="IPR011050">
    <property type="entry name" value="Pectin_lyase_fold/virulence"/>
</dbReference>
<evidence type="ECO:0008006" key="3">
    <source>
        <dbReference type="Google" id="ProtNLM"/>
    </source>
</evidence>
<protein>
    <recommendedName>
        <fullName evidence="3">Fimbrillin family protein</fullName>
    </recommendedName>
</protein>
<sequence length="504" mass="55168">MKTRLFSILTATALTLFMAACANSDDMAQKDDKQKGGTETTTDGLTAFVVEDNTATTRTTASHDGSGLNFYWTEGDRLWVKNDAESPALKQDARSDIADKLTASTIPGGVQRADKAKFWFDGTYTNSTYPVRYTGKNSTSGDKVTIKAEQIQPAPNDASHLGESGDCGTAVATKVGGRYHFTLDHKAAYLTLMPYNSPQQINTLLTQIKVTADKAICGEFDFDDSGINLSSRPTPTPANQSITLKLKDADPHQGFAAIPQALTPATNAATIVLAPGTYSTLTVEYTFHNICNKDITISKTYNDVVLTAGKNKSVKADLNIPAFRYPTDYIFGDNPATNYYPNMNEISWYTMHGDIHWDDSKLFTVNGILYQGGAWIKKLSVIAADHSKPVSALVATACNGVSYSIYNYKGFGQYVRFDGPAPIMGEPANTNDYFFIYALGQNGHYASIGELIELFSSTGNHLNSYNPYPSGSIDHRYMLVISKAYVASLNADIEYYINKWPDER</sequence>
<organism evidence="2">
    <name type="scientific">Prevotella sp. GTC17253</name>
    <dbReference type="NCBI Taxonomy" id="3236793"/>
    <lineage>
        <taxon>Bacteria</taxon>
        <taxon>Pseudomonadati</taxon>
        <taxon>Bacteroidota</taxon>
        <taxon>Bacteroidia</taxon>
        <taxon>Bacteroidales</taxon>
        <taxon>Prevotellaceae</taxon>
        <taxon>Prevotella</taxon>
    </lineage>
</organism>
<accession>A0AB33IMT1</accession>
<name>A0AB33IMT1_9BACT</name>
<feature type="signal peptide" evidence="1">
    <location>
        <begin position="1"/>
        <end position="22"/>
    </location>
</feature>
<evidence type="ECO:0000256" key="1">
    <source>
        <dbReference type="SAM" id="SignalP"/>
    </source>
</evidence>
<feature type="chain" id="PRO_5044199154" description="Fimbrillin family protein" evidence="1">
    <location>
        <begin position="23"/>
        <end position="504"/>
    </location>
</feature>
<gene>
    <name evidence="2" type="ORF">GTC17253_07610</name>
</gene>
<proteinExistence type="predicted"/>
<dbReference type="AlphaFoldDB" id="A0AB33IMT1"/>
<evidence type="ECO:0000313" key="2">
    <source>
        <dbReference type="EMBL" id="BFO70795.1"/>
    </source>
</evidence>
<reference evidence="2" key="1">
    <citation type="submission" date="2024-07" db="EMBL/GenBank/DDBJ databases">
        <title>Complete genome sequence of Prevotella sp. YM-2024 GTC17253.</title>
        <authorList>
            <person name="Hayashi M."/>
            <person name="Muto Y."/>
            <person name="Tanaka K."/>
            <person name="Niwa H."/>
        </authorList>
    </citation>
    <scope>NUCLEOTIDE SEQUENCE</scope>
    <source>
        <strain evidence="2">GTC17253</strain>
    </source>
</reference>
<dbReference type="PROSITE" id="PS51257">
    <property type="entry name" value="PROKAR_LIPOPROTEIN"/>
    <property type="match status" value="1"/>
</dbReference>